<keyword evidence="8 14" id="KW-1133">Transmembrane helix</keyword>
<proteinExistence type="predicted"/>
<dbReference type="CDD" id="cd21078">
    <property type="entry name" value="NTD_ZNT9"/>
    <property type="match status" value="1"/>
</dbReference>
<dbReference type="PANTHER" id="PTHR13414">
    <property type="entry name" value="HUEL-CATION TRANSPORTER"/>
    <property type="match status" value="1"/>
</dbReference>
<keyword evidence="6" id="KW-0862">Zinc</keyword>
<feature type="transmembrane region" description="Helical" evidence="14">
    <location>
        <begin position="391"/>
        <end position="415"/>
    </location>
</feature>
<evidence type="ECO:0000256" key="10">
    <source>
        <dbReference type="ARBA" id="ARBA00023136"/>
    </source>
</evidence>
<evidence type="ECO:0000256" key="3">
    <source>
        <dbReference type="ARBA" id="ARBA00022448"/>
    </source>
</evidence>
<gene>
    <name evidence="17" type="primary">LOC106805849</name>
</gene>
<name>A0ABM1DT35_PRICU</name>
<evidence type="ECO:0000256" key="2">
    <source>
        <dbReference type="ARBA" id="ARBA00004141"/>
    </source>
</evidence>
<keyword evidence="5 14" id="KW-0812">Transmembrane</keyword>
<feature type="transmembrane region" description="Helical" evidence="14">
    <location>
        <begin position="277"/>
        <end position="298"/>
    </location>
</feature>
<comment type="subcellular location">
    <subcellularLocation>
        <location evidence="2">Membrane</location>
        <topology evidence="2">Multi-pass membrane protein</topology>
    </subcellularLocation>
    <subcellularLocation>
        <location evidence="1">Nucleus</location>
    </subcellularLocation>
</comment>
<evidence type="ECO:0000313" key="16">
    <source>
        <dbReference type="Proteomes" id="UP000695022"/>
    </source>
</evidence>
<keyword evidence="11" id="KW-0539">Nucleus</keyword>
<evidence type="ECO:0000256" key="6">
    <source>
        <dbReference type="ARBA" id="ARBA00022833"/>
    </source>
</evidence>
<keyword evidence="10 14" id="KW-0472">Membrane</keyword>
<keyword evidence="16" id="KW-1185">Reference proteome</keyword>
<evidence type="ECO:0000256" key="13">
    <source>
        <dbReference type="SAM" id="MobiDB-lite"/>
    </source>
</evidence>
<evidence type="ECO:0000256" key="8">
    <source>
        <dbReference type="ARBA" id="ARBA00022989"/>
    </source>
</evidence>
<dbReference type="InterPro" id="IPR037129">
    <property type="entry name" value="XPA_sf"/>
</dbReference>
<evidence type="ECO:0000256" key="9">
    <source>
        <dbReference type="ARBA" id="ARBA00023065"/>
    </source>
</evidence>
<evidence type="ECO:0000256" key="5">
    <source>
        <dbReference type="ARBA" id="ARBA00022692"/>
    </source>
</evidence>
<comment type="catalytic activity">
    <reaction evidence="12">
        <text>Zn(2+)(in) + 2 H(+)(out) = Zn(2+)(out) + 2 H(+)(in)</text>
        <dbReference type="Rhea" id="RHEA:72627"/>
        <dbReference type="ChEBI" id="CHEBI:15378"/>
        <dbReference type="ChEBI" id="CHEBI:29105"/>
    </reaction>
</comment>
<dbReference type="SUPFAM" id="SSF46955">
    <property type="entry name" value="Putative DNA-binding domain"/>
    <property type="match status" value="1"/>
</dbReference>
<evidence type="ECO:0000256" key="12">
    <source>
        <dbReference type="ARBA" id="ARBA00048349"/>
    </source>
</evidence>
<evidence type="ECO:0000256" key="7">
    <source>
        <dbReference type="ARBA" id="ARBA00022906"/>
    </source>
</evidence>
<dbReference type="Gene3D" id="1.20.1510.10">
    <property type="entry name" value="Cation efflux protein transmembrane domain"/>
    <property type="match status" value="1"/>
</dbReference>
<dbReference type="InterPro" id="IPR058533">
    <property type="entry name" value="Cation_efflux_TM"/>
</dbReference>
<dbReference type="GeneID" id="106805849"/>
<evidence type="ECO:0000313" key="17">
    <source>
        <dbReference type="RefSeq" id="XP_014663106.1"/>
    </source>
</evidence>
<reference evidence="17" key="1">
    <citation type="submission" date="2025-08" db="UniProtKB">
        <authorList>
            <consortium name="RefSeq"/>
        </authorList>
    </citation>
    <scope>IDENTIFICATION</scope>
</reference>
<organism evidence="16 17">
    <name type="scientific">Priapulus caudatus</name>
    <name type="common">Priapulid worm</name>
    <dbReference type="NCBI Taxonomy" id="37621"/>
    <lineage>
        <taxon>Eukaryota</taxon>
        <taxon>Metazoa</taxon>
        <taxon>Ecdysozoa</taxon>
        <taxon>Scalidophora</taxon>
        <taxon>Priapulida</taxon>
        <taxon>Priapulimorpha</taxon>
        <taxon>Priapulimorphida</taxon>
        <taxon>Priapulidae</taxon>
        <taxon>Priapulus</taxon>
    </lineage>
</organism>
<feature type="transmembrane region" description="Helical" evidence="14">
    <location>
        <begin position="421"/>
        <end position="438"/>
    </location>
</feature>
<feature type="region of interest" description="Disordered" evidence="13">
    <location>
        <begin position="77"/>
        <end position="101"/>
    </location>
</feature>
<dbReference type="RefSeq" id="XP_014663106.1">
    <property type="nucleotide sequence ID" value="XM_014807620.1"/>
</dbReference>
<keyword evidence="7" id="KW-0864">Zinc transport</keyword>
<keyword evidence="3" id="KW-0813">Transport</keyword>
<dbReference type="PANTHER" id="PTHR13414:SF9">
    <property type="entry name" value="PROTON-COUPLED ZINC ANTIPORTER SLC30A9, MITOCHONDRIAL"/>
    <property type="match status" value="1"/>
</dbReference>
<feature type="transmembrane region" description="Helical" evidence="14">
    <location>
        <begin position="361"/>
        <end position="379"/>
    </location>
</feature>
<dbReference type="Pfam" id="PF01545">
    <property type="entry name" value="Cation_efflux"/>
    <property type="match status" value="1"/>
</dbReference>
<dbReference type="Proteomes" id="UP000695022">
    <property type="component" value="Unplaced"/>
</dbReference>
<evidence type="ECO:0000256" key="11">
    <source>
        <dbReference type="ARBA" id="ARBA00023242"/>
    </source>
</evidence>
<feature type="domain" description="Cation efflux protein transmembrane" evidence="15">
    <location>
        <begin position="279"/>
        <end position="318"/>
    </location>
</feature>
<sequence>MHEPVLDSHHPGNFFKIIICFGTIIGCRRSRLSVVNNESSLAQWSRSYLYKHHHGFTILHKNRYGFLLVTAVSRGFSTDSDNKDPTSKEQVTGKAQNDPVILSSTTEEAASDSATPNAAKTLNKEPVHVETIVKVVPRKRGKKIDYAKTYTANNTLTAYRAMTEYLLQTSDLEGLRKTMRRSPYDDKPITVYLRSDVEARSIEKWGSLENLTVQLRSRRDVYAHASQQLNLIKRAVKEYRHLVNTSQDAKGMPFLFQAHDRKPDKPESMMQTGTGKVVVMAAAINFANFMFKMAAWLYTGSHCMFSEMIHSMADTINQRRCTLIMATNELRRKAKKAGVSFANYVMRGEDPNVNVVLTEDTAAVAGIGIAAACMGLTVYTGSPTPDAIGSLVIGGVLGMVAGFIIYTVCIAEFLFTIDICLIYPIKYLIPVTFAVFICRSIDLGRQDKICKELESDVVIRAIHDVKATDMGASQVRFKAEVDFDGHAITQSYLDRIDLEDMLKELQKITTIDKLEAFMTKHGENIIDRLGMEIDRIEAELKKRHPEVRHVDLEVL</sequence>
<dbReference type="Gene3D" id="3.90.530.10">
    <property type="entry name" value="XPA C-terminal domain"/>
    <property type="match status" value="1"/>
</dbReference>
<evidence type="ECO:0000256" key="14">
    <source>
        <dbReference type="SAM" id="Phobius"/>
    </source>
</evidence>
<evidence type="ECO:0000256" key="4">
    <source>
        <dbReference type="ARBA" id="ARBA00022449"/>
    </source>
</evidence>
<dbReference type="InterPro" id="IPR027469">
    <property type="entry name" value="Cation_efflux_TMD_sf"/>
</dbReference>
<evidence type="ECO:0000256" key="1">
    <source>
        <dbReference type="ARBA" id="ARBA00004123"/>
    </source>
</evidence>
<keyword evidence="4" id="KW-0050">Antiport</keyword>
<dbReference type="InterPro" id="IPR040177">
    <property type="entry name" value="SLC30A9"/>
</dbReference>
<accession>A0ABM1DT35</accession>
<keyword evidence="9" id="KW-0406">Ion transport</keyword>
<protein>
    <submittedName>
        <fullName evidence="17">Zinc transporter 9-like</fullName>
    </submittedName>
</protein>
<dbReference type="InterPro" id="IPR009061">
    <property type="entry name" value="DNA-bd_dom_put_sf"/>
</dbReference>
<evidence type="ECO:0000259" key="15">
    <source>
        <dbReference type="Pfam" id="PF01545"/>
    </source>
</evidence>
<dbReference type="SUPFAM" id="SSF161111">
    <property type="entry name" value="Cation efflux protein transmembrane domain-like"/>
    <property type="match status" value="1"/>
</dbReference>